<dbReference type="SMART" id="SM00382">
    <property type="entry name" value="AAA"/>
    <property type="match status" value="1"/>
</dbReference>
<dbReference type="SUPFAM" id="SSF52540">
    <property type="entry name" value="P-loop containing nucleoside triphosphate hydrolases"/>
    <property type="match status" value="1"/>
</dbReference>
<dbReference type="GO" id="GO:0005524">
    <property type="term" value="F:ATP binding"/>
    <property type="evidence" value="ECO:0007669"/>
    <property type="project" value="UniProtKB-KW"/>
</dbReference>
<dbReference type="InterPro" id="IPR003593">
    <property type="entry name" value="AAA+_ATPase"/>
</dbReference>
<reference evidence="5" key="2">
    <citation type="submission" date="2021-04" db="EMBL/GenBank/DDBJ databases">
        <authorList>
            <person name="Gilroy R."/>
        </authorList>
    </citation>
    <scope>NUCLEOTIDE SEQUENCE</scope>
    <source>
        <strain evidence="5">ChiHjej12B11-9195</strain>
    </source>
</reference>
<dbReference type="Proteomes" id="UP000824134">
    <property type="component" value="Unassembled WGS sequence"/>
</dbReference>
<name>A0A9D1ZSK3_9MICC</name>
<keyword evidence="1" id="KW-0813">Transport</keyword>
<organism evidence="5 6">
    <name type="scientific">Candidatus Rothia avicola</name>
    <dbReference type="NCBI Taxonomy" id="2840478"/>
    <lineage>
        <taxon>Bacteria</taxon>
        <taxon>Bacillati</taxon>
        <taxon>Actinomycetota</taxon>
        <taxon>Actinomycetes</taxon>
        <taxon>Micrococcales</taxon>
        <taxon>Micrococcaceae</taxon>
        <taxon>Rothia</taxon>
    </lineage>
</organism>
<dbReference type="Pfam" id="PF00005">
    <property type="entry name" value="ABC_tran"/>
    <property type="match status" value="1"/>
</dbReference>
<dbReference type="InterPro" id="IPR003439">
    <property type="entry name" value="ABC_transporter-like_ATP-bd"/>
</dbReference>
<comment type="caution">
    <text evidence="5">The sequence shown here is derived from an EMBL/GenBank/DDBJ whole genome shotgun (WGS) entry which is preliminary data.</text>
</comment>
<sequence length="304" mass="32188">MTVVARAQGLTKKYGSAQALTNINLTLEEGLIYGLAGRNGSGKTTLLAALVGQVIPTRGSIELFGAKPSGCVLARTHFQRTHLAYPDGLKVRDVLRLASLAYPAWDETLADTLIKDFALTPAAKARKLSDGQASALGITVALASRAELTLMDEPYSGLDPVARAIFYDRLLADFALNPRTIVLSTHLLNEIAPLLDRVLMLRDGALVLDGSHDEAATSAHEIAGSQDAINVYLARTGLADAIARQRTIGSLVTALLAAPLTETNEQLAASLGVHIQPVSLQDSLAVHSDATYSPLLEPQGGRHD</sequence>
<keyword evidence="3 5" id="KW-0067">ATP-binding</keyword>
<reference evidence="5" key="1">
    <citation type="journal article" date="2021" name="PeerJ">
        <title>Extensive microbial diversity within the chicken gut microbiome revealed by metagenomics and culture.</title>
        <authorList>
            <person name="Gilroy R."/>
            <person name="Ravi A."/>
            <person name="Getino M."/>
            <person name="Pursley I."/>
            <person name="Horton D.L."/>
            <person name="Alikhan N.F."/>
            <person name="Baker D."/>
            <person name="Gharbi K."/>
            <person name="Hall N."/>
            <person name="Watson M."/>
            <person name="Adriaenssens E.M."/>
            <person name="Foster-Nyarko E."/>
            <person name="Jarju S."/>
            <person name="Secka A."/>
            <person name="Antonio M."/>
            <person name="Oren A."/>
            <person name="Chaudhuri R.R."/>
            <person name="La Ragione R."/>
            <person name="Hildebrand F."/>
            <person name="Pallen M.J."/>
        </authorList>
    </citation>
    <scope>NUCLEOTIDE SEQUENCE</scope>
    <source>
        <strain evidence="5">ChiHjej12B11-9195</strain>
    </source>
</reference>
<evidence type="ECO:0000313" key="6">
    <source>
        <dbReference type="Proteomes" id="UP000824134"/>
    </source>
</evidence>
<evidence type="ECO:0000256" key="3">
    <source>
        <dbReference type="ARBA" id="ARBA00022840"/>
    </source>
</evidence>
<dbReference type="EMBL" id="DXCN01000029">
    <property type="protein sequence ID" value="HIY94646.1"/>
    <property type="molecule type" value="Genomic_DNA"/>
</dbReference>
<protein>
    <submittedName>
        <fullName evidence="5">ABC transporter ATP-binding protein</fullName>
    </submittedName>
</protein>
<dbReference type="InterPro" id="IPR051782">
    <property type="entry name" value="ABC_Transporter_VariousFunc"/>
</dbReference>
<evidence type="ECO:0000313" key="5">
    <source>
        <dbReference type="EMBL" id="HIY94646.1"/>
    </source>
</evidence>
<keyword evidence="2" id="KW-0547">Nucleotide-binding</keyword>
<proteinExistence type="predicted"/>
<evidence type="ECO:0000256" key="2">
    <source>
        <dbReference type="ARBA" id="ARBA00022741"/>
    </source>
</evidence>
<dbReference type="PROSITE" id="PS50893">
    <property type="entry name" value="ABC_TRANSPORTER_2"/>
    <property type="match status" value="1"/>
</dbReference>
<dbReference type="Gene3D" id="3.40.50.300">
    <property type="entry name" value="P-loop containing nucleotide triphosphate hydrolases"/>
    <property type="match status" value="1"/>
</dbReference>
<evidence type="ECO:0000259" key="4">
    <source>
        <dbReference type="PROSITE" id="PS50893"/>
    </source>
</evidence>
<feature type="domain" description="ABC transporter" evidence="4">
    <location>
        <begin position="5"/>
        <end position="228"/>
    </location>
</feature>
<dbReference type="PANTHER" id="PTHR42939">
    <property type="entry name" value="ABC TRANSPORTER ATP-BINDING PROTEIN ALBC-RELATED"/>
    <property type="match status" value="1"/>
</dbReference>
<dbReference type="AlphaFoldDB" id="A0A9D1ZSK3"/>
<evidence type="ECO:0000256" key="1">
    <source>
        <dbReference type="ARBA" id="ARBA00022448"/>
    </source>
</evidence>
<dbReference type="PANTHER" id="PTHR42939:SF1">
    <property type="entry name" value="ABC TRANSPORTER ATP-BINDING PROTEIN ALBC-RELATED"/>
    <property type="match status" value="1"/>
</dbReference>
<dbReference type="InterPro" id="IPR027417">
    <property type="entry name" value="P-loop_NTPase"/>
</dbReference>
<gene>
    <name evidence="5" type="ORF">H9821_03140</name>
</gene>
<accession>A0A9D1ZSK3</accession>
<dbReference type="CDD" id="cd03230">
    <property type="entry name" value="ABC_DR_subfamily_A"/>
    <property type="match status" value="1"/>
</dbReference>
<dbReference type="GO" id="GO:0016887">
    <property type="term" value="F:ATP hydrolysis activity"/>
    <property type="evidence" value="ECO:0007669"/>
    <property type="project" value="InterPro"/>
</dbReference>